<dbReference type="InterPro" id="IPR044855">
    <property type="entry name" value="CoA-Trfase_III_dom3_sf"/>
</dbReference>
<dbReference type="InterPro" id="IPR003673">
    <property type="entry name" value="CoA-Trfase_fam_III"/>
</dbReference>
<keyword evidence="2" id="KW-1185">Reference proteome</keyword>
<comment type="caution">
    <text evidence="1">The sequence shown here is derived from an EMBL/GenBank/DDBJ whole genome shotgun (WGS) entry which is preliminary data.</text>
</comment>
<dbReference type="PANTHER" id="PTHR48228">
    <property type="entry name" value="SUCCINYL-COA--D-CITRAMALATE COA-TRANSFERASE"/>
    <property type="match status" value="1"/>
</dbReference>
<reference evidence="1 2" key="1">
    <citation type="submission" date="2020-09" db="EMBL/GenBank/DDBJ databases">
        <title>Novel species in genus Gordonia.</title>
        <authorList>
            <person name="Zhang G."/>
        </authorList>
    </citation>
    <scope>NUCLEOTIDE SEQUENCE [LARGE SCALE GENOMIC DNA]</scope>
    <source>
        <strain evidence="1 2">ON-33</strain>
    </source>
</reference>
<dbReference type="InterPro" id="IPR023606">
    <property type="entry name" value="CoA-Trfase_III_dom_1_sf"/>
</dbReference>
<gene>
    <name evidence="1" type="ORF">IDF66_07135</name>
</gene>
<accession>A0ABR7W972</accession>
<dbReference type="Gene3D" id="3.30.1540.10">
    <property type="entry name" value="formyl-coa transferase, domain 3"/>
    <property type="match status" value="1"/>
</dbReference>
<sequence>MSDLLNGVVVVELASWTYVPSAGVILRDWGADVIKIEDTKGGDPCRYLTVGGLDPADSRVKANFMMEIGNHGKRSIAMDIKTDEGIAIFGKLIAKADVFLTNWLPGQLDRAGLSIERIRSFNPNVVIARGSGQGPLGPDRDKGGFDGSSYTARAGVANALSPENAEFPFAQGPAFGDLQGGSTLAGGIAAALFARERTGRTAVVDGSLLAQGMWAVAPDISAADYHGIERIPPYAFGDAPNPVVNRYKTRDDRWVQLLFLQADRYWKGFCERIGRPELGVDERFTPLANLTRNKDEATKILREIFAERDLDEWQKVLVDEPGVWETIQTPEEVLDDRQAVANGYLMSVPDADGNVFRTVGAPIQFDETPPAPGRSPEHGEHTEEILQELGMTWDDIIAAKVSGAVL</sequence>
<evidence type="ECO:0000313" key="1">
    <source>
        <dbReference type="EMBL" id="MBD1319354.1"/>
    </source>
</evidence>
<dbReference type="GO" id="GO:0016740">
    <property type="term" value="F:transferase activity"/>
    <property type="evidence" value="ECO:0007669"/>
    <property type="project" value="UniProtKB-KW"/>
</dbReference>
<dbReference type="RefSeq" id="WP_190266192.1">
    <property type="nucleotide sequence ID" value="NZ_BAABAD010000003.1"/>
</dbReference>
<dbReference type="Proteomes" id="UP000602395">
    <property type="component" value="Unassembled WGS sequence"/>
</dbReference>
<dbReference type="Pfam" id="PF02515">
    <property type="entry name" value="CoA_transf_3"/>
    <property type="match status" value="1"/>
</dbReference>
<protein>
    <submittedName>
        <fullName evidence="1">CoA transferase</fullName>
    </submittedName>
</protein>
<dbReference type="EMBL" id="JACWMS010000001">
    <property type="protein sequence ID" value="MBD1319354.1"/>
    <property type="molecule type" value="Genomic_DNA"/>
</dbReference>
<dbReference type="InterPro" id="IPR050509">
    <property type="entry name" value="CoA-transferase_III"/>
</dbReference>
<keyword evidence="1" id="KW-0808">Transferase</keyword>
<dbReference type="Gene3D" id="3.40.50.10540">
    <property type="entry name" value="Crotonobetainyl-coa:carnitine coa-transferase, domain 1"/>
    <property type="match status" value="1"/>
</dbReference>
<proteinExistence type="predicted"/>
<evidence type="ECO:0000313" key="2">
    <source>
        <dbReference type="Proteomes" id="UP000602395"/>
    </source>
</evidence>
<organism evidence="1 2">
    <name type="scientific">Gordonia hankookensis</name>
    <dbReference type="NCBI Taxonomy" id="589403"/>
    <lineage>
        <taxon>Bacteria</taxon>
        <taxon>Bacillati</taxon>
        <taxon>Actinomycetota</taxon>
        <taxon>Actinomycetes</taxon>
        <taxon>Mycobacteriales</taxon>
        <taxon>Gordoniaceae</taxon>
        <taxon>Gordonia</taxon>
    </lineage>
</organism>
<dbReference type="SUPFAM" id="SSF89796">
    <property type="entry name" value="CoA-transferase family III (CaiB/BaiF)"/>
    <property type="match status" value="1"/>
</dbReference>
<name>A0ABR7W972_9ACTN</name>
<dbReference type="PANTHER" id="PTHR48228:SF2">
    <property type="entry name" value="E-CINNAMOYL-COA:R-PHENYLLACTATE COA TRANSFERASE LARGE SUBUNIT"/>
    <property type="match status" value="1"/>
</dbReference>